<protein>
    <submittedName>
        <fullName evidence="1">Uncharacterized protein</fullName>
    </submittedName>
</protein>
<evidence type="ECO:0000313" key="2">
    <source>
        <dbReference type="Proteomes" id="UP001597389"/>
    </source>
</evidence>
<gene>
    <name evidence="1" type="ORF">ACFSW8_05710</name>
</gene>
<accession>A0ABW4ZA00</accession>
<comment type="caution">
    <text evidence="1">The sequence shown here is derived from an EMBL/GenBank/DDBJ whole genome shotgun (WGS) entry which is preliminary data.</text>
</comment>
<keyword evidence="2" id="KW-1185">Reference proteome</keyword>
<name>A0ABW4ZA00_9BACT</name>
<reference evidence="2" key="1">
    <citation type="journal article" date="2019" name="Int. J. Syst. Evol. Microbiol.">
        <title>The Global Catalogue of Microorganisms (GCM) 10K type strain sequencing project: providing services to taxonomists for standard genome sequencing and annotation.</title>
        <authorList>
            <consortium name="The Broad Institute Genomics Platform"/>
            <consortium name="The Broad Institute Genome Sequencing Center for Infectious Disease"/>
            <person name="Wu L."/>
            <person name="Ma J."/>
        </authorList>
    </citation>
    <scope>NUCLEOTIDE SEQUENCE [LARGE SCALE GENOMIC DNA]</scope>
    <source>
        <strain evidence="2">CCUG 57942</strain>
    </source>
</reference>
<dbReference type="RefSeq" id="WP_377086400.1">
    <property type="nucleotide sequence ID" value="NZ_JBHSJL010000014.1"/>
</dbReference>
<proteinExistence type="predicted"/>
<organism evidence="1 2">
    <name type="scientific">Rubritalea tangerina</name>
    <dbReference type="NCBI Taxonomy" id="430798"/>
    <lineage>
        <taxon>Bacteria</taxon>
        <taxon>Pseudomonadati</taxon>
        <taxon>Verrucomicrobiota</taxon>
        <taxon>Verrucomicrobiia</taxon>
        <taxon>Verrucomicrobiales</taxon>
        <taxon>Rubritaleaceae</taxon>
        <taxon>Rubritalea</taxon>
    </lineage>
</organism>
<evidence type="ECO:0000313" key="1">
    <source>
        <dbReference type="EMBL" id="MFD2158386.1"/>
    </source>
</evidence>
<sequence>MLTNNPIAIQFQIPASDHLGKNAVEGKVRFLADSIELDWRLKGNVFRGGQQDVEQITLNYGDIEHVELKKRWWKLRSIILRISNPALVEQIPGVEMGKMTLEIDERSREEAKKLESLIDFKRSIFLVDEQTRRLDALSQEL</sequence>
<dbReference type="Proteomes" id="UP001597389">
    <property type="component" value="Unassembled WGS sequence"/>
</dbReference>
<dbReference type="EMBL" id="JBHUJB010000022">
    <property type="protein sequence ID" value="MFD2158386.1"/>
    <property type="molecule type" value="Genomic_DNA"/>
</dbReference>